<sequence>MNSEGKTPKRFAVLVCEDAEKWGGVEVIGKRHVDLYQREDDTEWRTFNACEGDIPSSDDTYQGFVICGSHYSVNDDKEWMRQTEQLIRSLAKRSPPPRLVGLCFGHQLAAKALGGAVGPNPSGKFVLQTEKVKATKENAIVSKLFDNGPLDLLESHNECVTELPPEAQSIASSSSCDHEMVLFTDNIFGIQSHPECTAQEFEEKILPYLTSDRLLTEKDKVRESFKVPLHSSKVNKLISDFLHE</sequence>
<dbReference type="EMBL" id="MU826431">
    <property type="protein sequence ID" value="KAJ7375925.1"/>
    <property type="molecule type" value="Genomic_DNA"/>
</dbReference>
<dbReference type="Proteomes" id="UP001163046">
    <property type="component" value="Unassembled WGS sequence"/>
</dbReference>
<evidence type="ECO:0000313" key="3">
    <source>
        <dbReference type="Proteomes" id="UP001163046"/>
    </source>
</evidence>
<reference evidence="2" key="1">
    <citation type="submission" date="2023-01" db="EMBL/GenBank/DDBJ databases">
        <title>Genome assembly of the deep-sea coral Lophelia pertusa.</title>
        <authorList>
            <person name="Herrera S."/>
            <person name="Cordes E."/>
        </authorList>
    </citation>
    <scope>NUCLEOTIDE SEQUENCE</scope>
    <source>
        <strain evidence="2">USNM1676648</strain>
        <tissue evidence="2">Polyp</tissue>
    </source>
</reference>
<feature type="domain" description="Glutamine amidotransferase" evidence="1">
    <location>
        <begin position="59"/>
        <end position="206"/>
    </location>
</feature>
<dbReference type="PANTHER" id="PTHR42695">
    <property type="entry name" value="GLUTAMINE AMIDOTRANSFERASE YLR126C-RELATED"/>
    <property type="match status" value="1"/>
</dbReference>
<dbReference type="SUPFAM" id="SSF52317">
    <property type="entry name" value="Class I glutamine amidotransferase-like"/>
    <property type="match status" value="1"/>
</dbReference>
<accession>A0A9W9Z6S7</accession>
<evidence type="ECO:0000259" key="1">
    <source>
        <dbReference type="Pfam" id="PF00117"/>
    </source>
</evidence>
<dbReference type="Gene3D" id="3.40.50.880">
    <property type="match status" value="1"/>
</dbReference>
<dbReference type="InterPro" id="IPR017926">
    <property type="entry name" value="GATASE"/>
</dbReference>
<protein>
    <recommendedName>
        <fullName evidence="1">Glutamine amidotransferase domain-containing protein</fullName>
    </recommendedName>
</protein>
<dbReference type="InterPro" id="IPR029062">
    <property type="entry name" value="Class_I_gatase-like"/>
</dbReference>
<evidence type="ECO:0000313" key="2">
    <source>
        <dbReference type="EMBL" id="KAJ7375925.1"/>
    </source>
</evidence>
<dbReference type="PANTHER" id="PTHR42695:SF5">
    <property type="entry name" value="GLUTAMINE AMIDOTRANSFERASE YLR126C-RELATED"/>
    <property type="match status" value="1"/>
</dbReference>
<dbReference type="GO" id="GO:0005829">
    <property type="term" value="C:cytosol"/>
    <property type="evidence" value="ECO:0007669"/>
    <property type="project" value="TreeGrafter"/>
</dbReference>
<dbReference type="Pfam" id="PF00117">
    <property type="entry name" value="GATase"/>
    <property type="match status" value="1"/>
</dbReference>
<dbReference type="CDD" id="cd01741">
    <property type="entry name" value="GATase1_1"/>
    <property type="match status" value="1"/>
</dbReference>
<dbReference type="AlphaFoldDB" id="A0A9W9Z6S7"/>
<dbReference type="PROSITE" id="PS51273">
    <property type="entry name" value="GATASE_TYPE_1"/>
    <property type="match status" value="1"/>
</dbReference>
<gene>
    <name evidence="2" type="ORF">OS493_037990</name>
</gene>
<organism evidence="2 3">
    <name type="scientific">Desmophyllum pertusum</name>
    <dbReference type="NCBI Taxonomy" id="174260"/>
    <lineage>
        <taxon>Eukaryota</taxon>
        <taxon>Metazoa</taxon>
        <taxon>Cnidaria</taxon>
        <taxon>Anthozoa</taxon>
        <taxon>Hexacorallia</taxon>
        <taxon>Scleractinia</taxon>
        <taxon>Caryophylliina</taxon>
        <taxon>Caryophylliidae</taxon>
        <taxon>Desmophyllum</taxon>
    </lineage>
</organism>
<comment type="caution">
    <text evidence="2">The sequence shown here is derived from an EMBL/GenBank/DDBJ whole genome shotgun (WGS) entry which is preliminary data.</text>
</comment>
<name>A0A9W9Z6S7_9CNID</name>
<keyword evidence="3" id="KW-1185">Reference proteome</keyword>
<proteinExistence type="predicted"/>
<dbReference type="InterPro" id="IPR044992">
    <property type="entry name" value="ChyE-like"/>
</dbReference>
<dbReference type="OrthoDB" id="92161at2759"/>